<evidence type="ECO:0000313" key="2">
    <source>
        <dbReference type="EMBL" id="EGF82776.1"/>
    </source>
</evidence>
<keyword evidence="3" id="KW-1185">Reference proteome</keyword>
<dbReference type="EMBL" id="GL882880">
    <property type="protein sequence ID" value="EGF82776.1"/>
    <property type="molecule type" value="Genomic_DNA"/>
</dbReference>
<feature type="region of interest" description="Disordered" evidence="1">
    <location>
        <begin position="1"/>
        <end position="21"/>
    </location>
</feature>
<dbReference type="Proteomes" id="UP000007241">
    <property type="component" value="Unassembled WGS sequence"/>
</dbReference>
<name>F4NW62_BATDJ</name>
<protein>
    <submittedName>
        <fullName evidence="2">Uncharacterized protein</fullName>
    </submittedName>
</protein>
<gene>
    <name evidence="2" type="ORF">BATDEDRAFT_22912</name>
</gene>
<dbReference type="HOGENOM" id="CLU_1146999_0_0_1"/>
<dbReference type="OrthoDB" id="2093565at2759"/>
<reference evidence="2 3" key="1">
    <citation type="submission" date="2009-12" db="EMBL/GenBank/DDBJ databases">
        <title>The draft genome of Batrachochytrium dendrobatidis.</title>
        <authorList>
            <consortium name="US DOE Joint Genome Institute (JGI-PGF)"/>
            <person name="Kuo A."/>
            <person name="Salamov A."/>
            <person name="Schmutz J."/>
            <person name="Lucas S."/>
            <person name="Pitluck S."/>
            <person name="Rosenblum E."/>
            <person name="Stajich J."/>
            <person name="Eisen M."/>
            <person name="Grigoriev I.V."/>
        </authorList>
    </citation>
    <scope>NUCLEOTIDE SEQUENCE [LARGE SCALE GENOMIC DNA]</scope>
    <source>
        <strain evidence="3">JAM81 / FGSC 10211</strain>
    </source>
</reference>
<dbReference type="AlphaFoldDB" id="F4NW62"/>
<dbReference type="RefSeq" id="XP_006676665.1">
    <property type="nucleotide sequence ID" value="XM_006676602.1"/>
</dbReference>
<organism evidence="2 3">
    <name type="scientific">Batrachochytrium dendrobatidis (strain JAM81 / FGSC 10211)</name>
    <name type="common">Frog chytrid fungus</name>
    <dbReference type="NCBI Taxonomy" id="684364"/>
    <lineage>
        <taxon>Eukaryota</taxon>
        <taxon>Fungi</taxon>
        <taxon>Fungi incertae sedis</taxon>
        <taxon>Chytridiomycota</taxon>
        <taxon>Chytridiomycota incertae sedis</taxon>
        <taxon>Chytridiomycetes</taxon>
        <taxon>Rhizophydiales</taxon>
        <taxon>Rhizophydiales incertae sedis</taxon>
        <taxon>Batrachochytrium</taxon>
    </lineage>
</organism>
<accession>F4NW62</accession>
<evidence type="ECO:0000313" key="3">
    <source>
        <dbReference type="Proteomes" id="UP000007241"/>
    </source>
</evidence>
<evidence type="ECO:0000256" key="1">
    <source>
        <dbReference type="SAM" id="MobiDB-lite"/>
    </source>
</evidence>
<dbReference type="GeneID" id="18238080"/>
<proteinExistence type="predicted"/>
<dbReference type="InParanoid" id="F4NW62"/>
<sequence>MSVVPIPRPLSKSPHSQRRHYDTHQLCNLQNRLLKYDLQSRTLDSIYTKDFTAFESVSNANDRRSRKKIDNYAAPLADLKKFDQHMAKFPGSGIPSQKHVDKLMYMSSYQAAYTINRKKLEVDQFRYTDDTDLRSERRRMLEYPTTESLYHDSYTTHQMNQSNELGNPGKKHVMTKLLYQSPTPMLTVTDLLNRNAKPVKTTSYKFDYRNLDEFKRIPQPDMPPKQYPAVPRAVKYRRWASQ</sequence>